<organism evidence="1 2">
    <name type="scientific">Helicocarpus griseus UAMH5409</name>
    <dbReference type="NCBI Taxonomy" id="1447875"/>
    <lineage>
        <taxon>Eukaryota</taxon>
        <taxon>Fungi</taxon>
        <taxon>Dikarya</taxon>
        <taxon>Ascomycota</taxon>
        <taxon>Pezizomycotina</taxon>
        <taxon>Eurotiomycetes</taxon>
        <taxon>Eurotiomycetidae</taxon>
        <taxon>Onygenales</taxon>
        <taxon>Ajellomycetaceae</taxon>
        <taxon>Helicocarpus</taxon>
    </lineage>
</organism>
<evidence type="ECO:0000313" key="2">
    <source>
        <dbReference type="Proteomes" id="UP000223968"/>
    </source>
</evidence>
<gene>
    <name evidence="1" type="ORF">AJ79_06849</name>
</gene>
<proteinExistence type="predicted"/>
<dbReference type="Proteomes" id="UP000223968">
    <property type="component" value="Unassembled WGS sequence"/>
</dbReference>
<evidence type="ECO:0000313" key="1">
    <source>
        <dbReference type="EMBL" id="PGH05238.1"/>
    </source>
</evidence>
<dbReference type="GO" id="GO:0016491">
    <property type="term" value="F:oxidoreductase activity"/>
    <property type="evidence" value="ECO:0007669"/>
    <property type="project" value="InterPro"/>
</dbReference>
<dbReference type="STRING" id="1447875.A0A2B7X9B4"/>
<dbReference type="PANTHER" id="PTHR36124:SF1">
    <property type="entry name" value="ER-BOUND OXYGENASE MPAB_MPAB'_RUBBER OXYGENASE CATALYTIC DOMAIN-CONTAINING PROTEIN"/>
    <property type="match status" value="1"/>
</dbReference>
<dbReference type="AlphaFoldDB" id="A0A2B7X9B4"/>
<dbReference type="EMBL" id="PDNB01000127">
    <property type="protein sequence ID" value="PGH05238.1"/>
    <property type="molecule type" value="Genomic_DNA"/>
</dbReference>
<accession>A0A2B7X9B4</accession>
<reference evidence="1 2" key="1">
    <citation type="submission" date="2017-10" db="EMBL/GenBank/DDBJ databases">
        <title>Comparative genomics in systemic dimorphic fungi from Ajellomycetaceae.</title>
        <authorList>
            <person name="Munoz J.F."/>
            <person name="Mcewen J.G."/>
            <person name="Clay O.K."/>
            <person name="Cuomo C.A."/>
        </authorList>
    </citation>
    <scope>NUCLEOTIDE SEQUENCE [LARGE SCALE GENOMIC DNA]</scope>
    <source>
        <strain evidence="1 2">UAMH5409</strain>
    </source>
</reference>
<sequence>MDCVTAREILKVTLLREFPFAYILGSQCALIKSVEDTAVFFAEFFISGIDSPRGLAAVSKMNSDHRRYGSKISNDELLFTLALLILEPPRLIDTYEWRKLTMIERVAMFTYWKEIGNRMGIRNIPNDIDALANWNKTFEAEHMRYADTNRLCAMSTVNTFVRNWPSCTKELGKDMIACFLQRYVRPLIGLEEPSRAMLLGVALFFKFRAFAIRHLFLPRFHDVESSTERDGGKKKIQRKVYLFEPWYVAETAWSSAIKRILGGVFPLPGPEYLSEGYLPEELGPIEYNEQSKGAVLKEAEQMKEYASNGGGSQLGCPFSFSG</sequence>
<keyword evidence="2" id="KW-1185">Reference proteome</keyword>
<protein>
    <submittedName>
        <fullName evidence="1">Uncharacterized protein</fullName>
    </submittedName>
</protein>
<name>A0A2B7X9B4_9EURO</name>
<dbReference type="InterPro" id="IPR046366">
    <property type="entry name" value="MPAB"/>
</dbReference>
<dbReference type="OrthoDB" id="545169at2759"/>
<dbReference type="PANTHER" id="PTHR36124">
    <property type="match status" value="1"/>
</dbReference>
<comment type="caution">
    <text evidence="1">The sequence shown here is derived from an EMBL/GenBank/DDBJ whole genome shotgun (WGS) entry which is preliminary data.</text>
</comment>